<dbReference type="Pfam" id="PF01894">
    <property type="entry name" value="YjbQ"/>
    <property type="match status" value="1"/>
</dbReference>
<sequence length="70" mass="7689">GALDRLIPKTGPYQHCEGNSDSHIKSVLVGGSQIVFVEDGRVALGRWQGIFFCEFDGPRERKLMVKTVAA</sequence>
<organism evidence="2 3">
    <name type="scientific">Candidatus Acidiferrum panamense</name>
    <dbReference type="NCBI Taxonomy" id="2741543"/>
    <lineage>
        <taxon>Bacteria</taxon>
        <taxon>Pseudomonadati</taxon>
        <taxon>Acidobacteriota</taxon>
        <taxon>Terriglobia</taxon>
        <taxon>Candidatus Acidiferrales</taxon>
        <taxon>Candidatus Acidiferrum</taxon>
    </lineage>
</organism>
<keyword evidence="3" id="KW-1185">Reference proteome</keyword>
<dbReference type="SUPFAM" id="SSF111038">
    <property type="entry name" value="YjbQ-like"/>
    <property type="match status" value="1"/>
</dbReference>
<protein>
    <submittedName>
        <fullName evidence="2">YjbQ family protein</fullName>
    </submittedName>
</protein>
<name>A0A7V8SX09_9BACT</name>
<dbReference type="PANTHER" id="PTHR30615:SF8">
    <property type="entry name" value="UPF0047 PROTEIN C4A8.02C"/>
    <property type="match status" value="1"/>
</dbReference>
<dbReference type="Proteomes" id="UP000567293">
    <property type="component" value="Unassembled WGS sequence"/>
</dbReference>
<comment type="caution">
    <text evidence="2">The sequence shown here is derived from an EMBL/GenBank/DDBJ whole genome shotgun (WGS) entry which is preliminary data.</text>
</comment>
<dbReference type="PANTHER" id="PTHR30615">
    <property type="entry name" value="UNCHARACTERIZED PROTEIN YJBQ-RELATED"/>
    <property type="match status" value="1"/>
</dbReference>
<dbReference type="EMBL" id="JACDQQ010001020">
    <property type="protein sequence ID" value="MBA0085426.1"/>
    <property type="molecule type" value="Genomic_DNA"/>
</dbReference>
<comment type="similarity">
    <text evidence="1">Belongs to the UPF0047 family.</text>
</comment>
<dbReference type="InterPro" id="IPR035917">
    <property type="entry name" value="YjbQ-like_sf"/>
</dbReference>
<dbReference type="AlphaFoldDB" id="A0A7V8SX09"/>
<feature type="non-terminal residue" evidence="2">
    <location>
        <position position="1"/>
    </location>
</feature>
<evidence type="ECO:0000313" key="3">
    <source>
        <dbReference type="Proteomes" id="UP000567293"/>
    </source>
</evidence>
<proteinExistence type="inferred from homology"/>
<evidence type="ECO:0000256" key="1">
    <source>
        <dbReference type="ARBA" id="ARBA00005534"/>
    </source>
</evidence>
<dbReference type="NCBIfam" id="TIGR00149">
    <property type="entry name" value="TIGR00149_YjbQ"/>
    <property type="match status" value="1"/>
</dbReference>
<gene>
    <name evidence="2" type="ORF">HRJ53_10550</name>
</gene>
<accession>A0A7V8SX09</accession>
<dbReference type="InterPro" id="IPR001602">
    <property type="entry name" value="UPF0047_YjbQ-like"/>
</dbReference>
<reference evidence="2" key="1">
    <citation type="submission" date="2020-06" db="EMBL/GenBank/DDBJ databases">
        <title>Legume-microbial interactions unlock mineral nutrients during tropical forest succession.</title>
        <authorList>
            <person name="Epihov D.Z."/>
        </authorList>
    </citation>
    <scope>NUCLEOTIDE SEQUENCE [LARGE SCALE GENOMIC DNA]</scope>
    <source>
        <strain evidence="2">Pan2503</strain>
    </source>
</reference>
<dbReference type="Gene3D" id="2.60.120.460">
    <property type="entry name" value="YjbQ-like"/>
    <property type="match status" value="1"/>
</dbReference>
<evidence type="ECO:0000313" key="2">
    <source>
        <dbReference type="EMBL" id="MBA0085426.1"/>
    </source>
</evidence>